<feature type="coiled-coil region" evidence="1">
    <location>
        <begin position="293"/>
        <end position="320"/>
    </location>
</feature>
<dbReference type="GO" id="GO:0003676">
    <property type="term" value="F:nucleic acid binding"/>
    <property type="evidence" value="ECO:0007669"/>
    <property type="project" value="InterPro"/>
</dbReference>
<dbReference type="PANTHER" id="PTHR47266">
    <property type="entry name" value="ENDONUCLEASE-RELATED"/>
    <property type="match status" value="1"/>
</dbReference>
<evidence type="ECO:0000256" key="1">
    <source>
        <dbReference type="SAM" id="Coils"/>
    </source>
</evidence>
<dbReference type="InterPro" id="IPR036397">
    <property type="entry name" value="RNaseH_sf"/>
</dbReference>
<dbReference type="InterPro" id="IPR012337">
    <property type="entry name" value="RNaseH-like_sf"/>
</dbReference>
<evidence type="ECO:0000313" key="2">
    <source>
        <dbReference type="EMBL" id="KAA3677715.1"/>
    </source>
</evidence>
<name>A0A5J4NQ39_9TREM</name>
<proteinExistence type="predicted"/>
<accession>A0A5J4NQ39</accession>
<gene>
    <name evidence="2" type="ORF">DEA37_0005469</name>
</gene>
<dbReference type="Proteomes" id="UP000324629">
    <property type="component" value="Unassembled WGS sequence"/>
</dbReference>
<evidence type="ECO:0008006" key="4">
    <source>
        <dbReference type="Google" id="ProtNLM"/>
    </source>
</evidence>
<keyword evidence="1" id="KW-0175">Coiled coil</keyword>
<dbReference type="AlphaFoldDB" id="A0A5J4NQ39"/>
<keyword evidence="3" id="KW-1185">Reference proteome</keyword>
<dbReference type="InterPro" id="IPR052160">
    <property type="entry name" value="Gypsy_RT_Integrase-like"/>
</dbReference>
<dbReference type="SUPFAM" id="SSF53098">
    <property type="entry name" value="Ribonuclease H-like"/>
    <property type="match status" value="1"/>
</dbReference>
<dbReference type="Gene3D" id="3.30.420.10">
    <property type="entry name" value="Ribonuclease H-like superfamily/Ribonuclease H"/>
    <property type="match status" value="1"/>
</dbReference>
<comment type="caution">
    <text evidence="2">The sequence shown here is derived from an EMBL/GenBank/DDBJ whole genome shotgun (WGS) entry which is preliminary data.</text>
</comment>
<evidence type="ECO:0000313" key="3">
    <source>
        <dbReference type="Proteomes" id="UP000324629"/>
    </source>
</evidence>
<reference evidence="2 3" key="1">
    <citation type="journal article" date="2019" name="Gigascience">
        <title>Whole-genome sequence of the oriental lung fluke Paragonimus westermani.</title>
        <authorList>
            <person name="Oey H."/>
            <person name="Zakrzewski M."/>
            <person name="Narain K."/>
            <person name="Devi K.R."/>
            <person name="Agatsuma T."/>
            <person name="Nawaratna S."/>
            <person name="Gobert G.N."/>
            <person name="Jones M.K."/>
            <person name="Ragan M.A."/>
            <person name="McManus D.P."/>
            <person name="Krause L."/>
        </authorList>
    </citation>
    <scope>NUCLEOTIDE SEQUENCE [LARGE SCALE GENOMIC DNA]</scope>
    <source>
        <strain evidence="2 3">IND2009</strain>
    </source>
</reference>
<sequence length="478" mass="53941">MESFGETLFREINEWGTLKVSSPIEFEGMNIVDISLSAIMNRFLHPRDCSPGPDAIPREPSEERLTRLSTPHLTVHHRCLRSIARIGWHQRVRNEEVRKRVFGNRSVERTNRTIETLLQSFVERHQADRWDELVPRCTLAYRASIHTTTRYTPAYLTFGRKLRLPSELLSPIPPLEAPSPPDCVRNLRENLRTAFTMVQGHMKDAERRQKEQYDQHISGPVYPVDRRCTGLREDQYALLISSKRPFISMSSLFRDSCTPLKATLDPLLATPNKQKSVACKCSYKASKDVSAQIATVEKALNDTQRTLSNMKSELRSLNEYIALALPGTAAARKAVALSTAQIEEVATSLKDRALREKRLVLWGRFPTTLSPGEQAGAVLNACFPPESTKMASASRLRSKATKTSLGLLVTLPAKNSTEELLEKAVELKKKHVNLRGVSLDRSLQERQKRSQFARTRLCIKADPKLQASVKVLIPGAKR</sequence>
<organism evidence="2 3">
    <name type="scientific">Paragonimus westermani</name>
    <dbReference type="NCBI Taxonomy" id="34504"/>
    <lineage>
        <taxon>Eukaryota</taxon>
        <taxon>Metazoa</taxon>
        <taxon>Spiralia</taxon>
        <taxon>Lophotrochozoa</taxon>
        <taxon>Platyhelminthes</taxon>
        <taxon>Trematoda</taxon>
        <taxon>Digenea</taxon>
        <taxon>Plagiorchiida</taxon>
        <taxon>Troglotremata</taxon>
        <taxon>Troglotrematidae</taxon>
        <taxon>Paragonimus</taxon>
    </lineage>
</organism>
<protein>
    <recommendedName>
        <fullName evidence="4">Integrase catalytic domain-containing protein</fullName>
    </recommendedName>
</protein>
<dbReference type="EMBL" id="QNGE01001374">
    <property type="protein sequence ID" value="KAA3677715.1"/>
    <property type="molecule type" value="Genomic_DNA"/>
</dbReference>